<comment type="caution">
    <text evidence="1">The sequence shown here is derived from an EMBL/GenBank/DDBJ whole genome shotgun (WGS) entry which is preliminary data.</text>
</comment>
<dbReference type="AlphaFoldDB" id="A0A822Z4Z1"/>
<keyword evidence="2" id="KW-1185">Reference proteome</keyword>
<evidence type="ECO:0000313" key="1">
    <source>
        <dbReference type="EMBL" id="DAD39623.1"/>
    </source>
</evidence>
<dbReference type="Proteomes" id="UP000607653">
    <property type="component" value="Unassembled WGS sequence"/>
</dbReference>
<gene>
    <name evidence="1" type="ORF">HUJ06_013946</name>
</gene>
<name>A0A822Z4Z1_NELNU</name>
<reference evidence="1 2" key="1">
    <citation type="journal article" date="2020" name="Mol. Biol. Evol.">
        <title>Distinct Expression and Methylation Patterns for Genes with Different Fates following a Single Whole-Genome Duplication in Flowering Plants.</title>
        <authorList>
            <person name="Shi T."/>
            <person name="Rahmani R.S."/>
            <person name="Gugger P.F."/>
            <person name="Wang M."/>
            <person name="Li H."/>
            <person name="Zhang Y."/>
            <person name="Li Z."/>
            <person name="Wang Q."/>
            <person name="Van de Peer Y."/>
            <person name="Marchal K."/>
            <person name="Chen J."/>
        </authorList>
    </citation>
    <scope>NUCLEOTIDE SEQUENCE [LARGE SCALE GENOMIC DNA]</scope>
    <source>
        <tissue evidence="1">Leaf</tissue>
    </source>
</reference>
<dbReference type="EMBL" id="DUZY01000005">
    <property type="protein sequence ID" value="DAD39623.1"/>
    <property type="molecule type" value="Genomic_DNA"/>
</dbReference>
<sequence length="128" mass="13550">MNSINKVQDCSCDATELIKSFIHTGYKWLTNSRVCLLANPTALDASGVALPHLPIVLALHLLDRVLEKKDAVAVPVATGAETFLGAIVTGFVIEVAHMGSIDVCHGDCIAGDDLIKALETRLQLGATI</sequence>
<evidence type="ECO:0000313" key="2">
    <source>
        <dbReference type="Proteomes" id="UP000607653"/>
    </source>
</evidence>
<organism evidence="1 2">
    <name type="scientific">Nelumbo nucifera</name>
    <name type="common">Sacred lotus</name>
    <dbReference type="NCBI Taxonomy" id="4432"/>
    <lineage>
        <taxon>Eukaryota</taxon>
        <taxon>Viridiplantae</taxon>
        <taxon>Streptophyta</taxon>
        <taxon>Embryophyta</taxon>
        <taxon>Tracheophyta</taxon>
        <taxon>Spermatophyta</taxon>
        <taxon>Magnoliopsida</taxon>
        <taxon>Proteales</taxon>
        <taxon>Nelumbonaceae</taxon>
        <taxon>Nelumbo</taxon>
    </lineage>
</organism>
<accession>A0A822Z4Z1</accession>
<protein>
    <submittedName>
        <fullName evidence="1">Uncharacterized protein</fullName>
    </submittedName>
</protein>
<proteinExistence type="predicted"/>